<organism evidence="3 4">
    <name type="scientific">Fibrobacter succinogenes</name>
    <name type="common">Bacteroides succinogenes</name>
    <dbReference type="NCBI Taxonomy" id="833"/>
    <lineage>
        <taxon>Bacteria</taxon>
        <taxon>Pseudomonadati</taxon>
        <taxon>Fibrobacterota</taxon>
        <taxon>Fibrobacteria</taxon>
        <taxon>Fibrobacterales</taxon>
        <taxon>Fibrobacteraceae</taxon>
        <taxon>Fibrobacter</taxon>
    </lineage>
</organism>
<dbReference type="RefSeq" id="WP_109573293.1">
    <property type="nucleotide sequence ID" value="NZ_UHJL01000003.1"/>
</dbReference>
<dbReference type="PANTHER" id="PTHR11851">
    <property type="entry name" value="METALLOPROTEASE"/>
    <property type="match status" value="1"/>
</dbReference>
<feature type="chain" id="PRO_5016640956" evidence="1">
    <location>
        <begin position="26"/>
        <end position="506"/>
    </location>
</feature>
<keyword evidence="1" id="KW-0732">Signal</keyword>
<dbReference type="EMBL" id="UHJL01000003">
    <property type="protein sequence ID" value="SUQ24959.1"/>
    <property type="molecule type" value="Genomic_DNA"/>
</dbReference>
<evidence type="ECO:0000259" key="2">
    <source>
        <dbReference type="Pfam" id="PF05193"/>
    </source>
</evidence>
<dbReference type="PROSITE" id="PS51257">
    <property type="entry name" value="PROKAR_LIPOPROTEIN"/>
    <property type="match status" value="1"/>
</dbReference>
<dbReference type="GO" id="GO:0008233">
    <property type="term" value="F:peptidase activity"/>
    <property type="evidence" value="ECO:0007669"/>
    <property type="project" value="UniProtKB-KW"/>
</dbReference>
<dbReference type="Gene3D" id="3.30.830.10">
    <property type="entry name" value="Metalloenzyme, LuxS/M16 peptidase-like"/>
    <property type="match status" value="2"/>
</dbReference>
<evidence type="ECO:0000256" key="1">
    <source>
        <dbReference type="SAM" id="SignalP"/>
    </source>
</evidence>
<dbReference type="Pfam" id="PF05193">
    <property type="entry name" value="Peptidase_M16_C"/>
    <property type="match status" value="1"/>
</dbReference>
<feature type="signal peptide" evidence="1">
    <location>
        <begin position="1"/>
        <end position="25"/>
    </location>
</feature>
<protein>
    <submittedName>
        <fullName evidence="3">Zinc protease</fullName>
    </submittedName>
</protein>
<dbReference type="GO" id="GO:0006508">
    <property type="term" value="P:proteolysis"/>
    <property type="evidence" value="ECO:0007669"/>
    <property type="project" value="UniProtKB-KW"/>
</dbReference>
<accession>A0A380S6X0</accession>
<dbReference type="PANTHER" id="PTHR11851:SF225">
    <property type="entry name" value="NON-PEPTIDASE HOMOLOG YMXG"/>
    <property type="match status" value="1"/>
</dbReference>
<gene>
    <name evidence="3" type="ORF">SAMN05661053_2373</name>
</gene>
<keyword evidence="3" id="KW-0645">Protease</keyword>
<proteinExistence type="predicted"/>
<dbReference type="SUPFAM" id="SSF63411">
    <property type="entry name" value="LuxS/MPP-like metallohydrolase"/>
    <property type="match status" value="2"/>
</dbReference>
<dbReference type="InterPro" id="IPR050361">
    <property type="entry name" value="MPP/UQCRC_Complex"/>
</dbReference>
<name>A0A380S6X0_FIBSU</name>
<dbReference type="GO" id="GO:0046872">
    <property type="term" value="F:metal ion binding"/>
    <property type="evidence" value="ECO:0007669"/>
    <property type="project" value="InterPro"/>
</dbReference>
<dbReference type="Proteomes" id="UP000255423">
    <property type="component" value="Unassembled WGS sequence"/>
</dbReference>
<dbReference type="AlphaFoldDB" id="A0A380S6X0"/>
<dbReference type="InterPro" id="IPR007863">
    <property type="entry name" value="Peptidase_M16_C"/>
</dbReference>
<feature type="domain" description="Peptidase M16 C-terminal" evidence="2">
    <location>
        <begin position="239"/>
        <end position="419"/>
    </location>
</feature>
<evidence type="ECO:0000313" key="4">
    <source>
        <dbReference type="Proteomes" id="UP000255423"/>
    </source>
</evidence>
<evidence type="ECO:0000313" key="3">
    <source>
        <dbReference type="EMBL" id="SUQ24959.1"/>
    </source>
</evidence>
<reference evidence="3 4" key="1">
    <citation type="submission" date="2017-08" db="EMBL/GenBank/DDBJ databases">
        <authorList>
            <person name="de Groot N.N."/>
        </authorList>
    </citation>
    <scope>NUCLEOTIDE SEQUENCE [LARGE SCALE GENOMIC DNA]</scope>
    <source>
        <strain evidence="3 4">HM2</strain>
    </source>
</reference>
<keyword evidence="3" id="KW-0378">Hydrolase</keyword>
<dbReference type="InterPro" id="IPR011249">
    <property type="entry name" value="Metalloenz_LuxS/M16"/>
</dbReference>
<sequence>MKTNYLIPAAAFAALLALTSCSLMPKKSSHIKHTPDMYATAVGGSSSSNVSASDLPEHYSKIQFPEYKYVAPYPKDFRVEIAEGIAGYIVSDSTLPLVDFTVYFEESNLPQVLKDEAAFEMVGTMIRRGAGGGITPHVLEDSLEFVSASISTSVGTYLSAFDINSLSKDFPSMLELAKKVLTAPAFDKNQLEVVKANYVTAYERRFETPAKVLSALKAKVNYAPNPRLWDANSAEYKAVTAADVKRLAKGVFSSKRIVFALAGDVNKDSAVVQLKKFFADWKVEPSKAEKPKPTPLAFARKPGVYVVDKDITQANITMNQPFVQRPHPDYYPTAVASFILGGGSFSSRLMNRVRSDEGLAYSVYSTVGNDYRDTAMTTIALQTKVETVDFAMKLIFEEVEKLAKDGPTPEELSQAKKSLVESLPSLFDSPASTASIFAKGELLGKSDNHYIDYVTEINAVTAEQVKAMIAKYFDKEKMTISIVGPVAMFDSLKPFTVIPLDSLEFR</sequence>